<dbReference type="GO" id="GO:0006098">
    <property type="term" value="P:pentose-phosphate shunt"/>
    <property type="evidence" value="ECO:0007669"/>
    <property type="project" value="TreeGrafter"/>
</dbReference>
<reference evidence="4" key="3">
    <citation type="submission" date="2023-05" db="EMBL/GenBank/DDBJ databases">
        <authorList>
            <person name="Smith C.H."/>
        </authorList>
    </citation>
    <scope>NUCLEOTIDE SEQUENCE</scope>
    <source>
        <strain evidence="4">CHS0354</strain>
        <tissue evidence="4">Mantle</tissue>
    </source>
</reference>
<evidence type="ECO:0000259" key="3">
    <source>
        <dbReference type="Pfam" id="PF22613"/>
    </source>
</evidence>
<comment type="caution">
    <text evidence="4">The sequence shown here is derived from an EMBL/GenBank/DDBJ whole genome shotgun (WGS) entry which is preliminary data.</text>
</comment>
<reference evidence="4" key="2">
    <citation type="journal article" date="2021" name="Genome Biol. Evol.">
        <title>Developing a high-quality reference genome for a parasitic bivalve with doubly uniparental inheritance (Bivalvia: Unionida).</title>
        <authorList>
            <person name="Smith C.H."/>
        </authorList>
    </citation>
    <scope>NUCLEOTIDE SEQUENCE</scope>
    <source>
        <strain evidence="4">CHS0354</strain>
        <tissue evidence="4">Mantle</tissue>
    </source>
</reference>
<dbReference type="Gene3D" id="3.40.50.920">
    <property type="match status" value="2"/>
</dbReference>
<dbReference type="PANTHER" id="PTHR43522">
    <property type="entry name" value="TRANSKETOLASE"/>
    <property type="match status" value="1"/>
</dbReference>
<dbReference type="Proteomes" id="UP001195483">
    <property type="component" value="Unassembled WGS sequence"/>
</dbReference>
<proteinExistence type="predicted"/>
<evidence type="ECO:0000256" key="1">
    <source>
        <dbReference type="ARBA" id="ARBA00022723"/>
    </source>
</evidence>
<dbReference type="InterPro" id="IPR055152">
    <property type="entry name" value="Transketolase-like_C_2"/>
</dbReference>
<keyword evidence="5" id="KW-1185">Reference proteome</keyword>
<dbReference type="SUPFAM" id="SSF52922">
    <property type="entry name" value="TK C-terminal domain-like"/>
    <property type="match status" value="1"/>
</dbReference>
<organism evidence="4 5">
    <name type="scientific">Potamilus streckersoni</name>
    <dbReference type="NCBI Taxonomy" id="2493646"/>
    <lineage>
        <taxon>Eukaryota</taxon>
        <taxon>Metazoa</taxon>
        <taxon>Spiralia</taxon>
        <taxon>Lophotrochozoa</taxon>
        <taxon>Mollusca</taxon>
        <taxon>Bivalvia</taxon>
        <taxon>Autobranchia</taxon>
        <taxon>Heteroconchia</taxon>
        <taxon>Palaeoheterodonta</taxon>
        <taxon>Unionida</taxon>
        <taxon>Unionoidea</taxon>
        <taxon>Unionidae</taxon>
        <taxon>Ambleminae</taxon>
        <taxon>Lampsilini</taxon>
        <taxon>Potamilus</taxon>
    </lineage>
</organism>
<keyword evidence="2" id="KW-0460">Magnesium</keyword>
<dbReference type="InterPro" id="IPR009014">
    <property type="entry name" value="Transketo_C/PFOR_II"/>
</dbReference>
<sequence length="123" mass="13499">MSHFSKGGYVLSDRRNPSVLIIATGSEVSVALKAQSLLDEKNIAYAEPRTVLNLSRRLTVTVLYCLALANVQSLKRRYGRMGGLCQRPQSFYRNEQFGASAPDKDLFNQFGITAEAVAAKLSA</sequence>
<dbReference type="PANTHER" id="PTHR43522:SF2">
    <property type="entry name" value="TRANSKETOLASE 1-RELATED"/>
    <property type="match status" value="1"/>
</dbReference>
<dbReference type="Pfam" id="PF22613">
    <property type="entry name" value="Transketolase_C_1"/>
    <property type="match status" value="1"/>
</dbReference>
<evidence type="ECO:0000313" key="5">
    <source>
        <dbReference type="Proteomes" id="UP001195483"/>
    </source>
</evidence>
<evidence type="ECO:0000256" key="2">
    <source>
        <dbReference type="ARBA" id="ARBA00022842"/>
    </source>
</evidence>
<dbReference type="GO" id="GO:0005829">
    <property type="term" value="C:cytosol"/>
    <property type="evidence" value="ECO:0007669"/>
    <property type="project" value="TreeGrafter"/>
</dbReference>
<gene>
    <name evidence="4" type="ORF">CHS0354_006839</name>
</gene>
<dbReference type="InterPro" id="IPR033247">
    <property type="entry name" value="Transketolase_fam"/>
</dbReference>
<protein>
    <recommendedName>
        <fullName evidence="3">Transketolase-like C-terminal domain-containing protein</fullName>
    </recommendedName>
</protein>
<dbReference type="AlphaFoldDB" id="A0AAE0TFK7"/>
<accession>A0AAE0TFK7</accession>
<name>A0AAE0TFK7_9BIVA</name>
<dbReference type="GO" id="GO:0046872">
    <property type="term" value="F:metal ion binding"/>
    <property type="evidence" value="ECO:0007669"/>
    <property type="project" value="UniProtKB-KW"/>
</dbReference>
<feature type="domain" description="Transketolase-like C-terminal" evidence="3">
    <location>
        <begin position="7"/>
        <end position="44"/>
    </location>
</feature>
<reference evidence="4" key="1">
    <citation type="journal article" date="2021" name="Genome Biol. Evol.">
        <title>A High-Quality Reference Genome for a Parasitic Bivalve with Doubly Uniparental Inheritance (Bivalvia: Unionida).</title>
        <authorList>
            <person name="Smith C.H."/>
        </authorList>
    </citation>
    <scope>NUCLEOTIDE SEQUENCE</scope>
    <source>
        <strain evidence="4">CHS0354</strain>
    </source>
</reference>
<dbReference type="GO" id="GO:0004802">
    <property type="term" value="F:transketolase activity"/>
    <property type="evidence" value="ECO:0007669"/>
    <property type="project" value="TreeGrafter"/>
</dbReference>
<evidence type="ECO:0000313" key="4">
    <source>
        <dbReference type="EMBL" id="KAK3608798.1"/>
    </source>
</evidence>
<keyword evidence="1" id="KW-0479">Metal-binding</keyword>
<dbReference type="EMBL" id="JAEAOA010000469">
    <property type="protein sequence ID" value="KAK3608798.1"/>
    <property type="molecule type" value="Genomic_DNA"/>
</dbReference>